<dbReference type="Pfam" id="PF00566">
    <property type="entry name" value="RabGAP-TBC"/>
    <property type="match status" value="1"/>
</dbReference>
<evidence type="ECO:0000313" key="3">
    <source>
        <dbReference type="Proteomes" id="UP000008983"/>
    </source>
</evidence>
<protein>
    <submittedName>
        <fullName evidence="2">TBC1 domain protein</fullName>
    </submittedName>
</protein>
<dbReference type="eggNOG" id="KOG2223">
    <property type="taxonomic scope" value="Eukaryota"/>
</dbReference>
<dbReference type="PANTHER" id="PTHR47219">
    <property type="entry name" value="RAB GTPASE-ACTIVATING PROTEIN 1-LIKE"/>
    <property type="match status" value="1"/>
</dbReference>
<keyword evidence="3" id="KW-1185">Reference proteome</keyword>
<gene>
    <name evidence="2" type="ORF">IMG5_076800</name>
</gene>
<evidence type="ECO:0000259" key="1">
    <source>
        <dbReference type="PROSITE" id="PS50086"/>
    </source>
</evidence>
<dbReference type="EMBL" id="GL983618">
    <property type="protein sequence ID" value="EGR32577.1"/>
    <property type="molecule type" value="Genomic_DNA"/>
</dbReference>
<dbReference type="RefSeq" id="XP_004036563.1">
    <property type="nucleotide sequence ID" value="XM_004036515.1"/>
</dbReference>
<dbReference type="OMA" id="RICHQAR"/>
<dbReference type="STRING" id="857967.G0QQC6"/>
<dbReference type="InterPro" id="IPR000195">
    <property type="entry name" value="Rab-GAP-TBC_dom"/>
</dbReference>
<dbReference type="AlphaFoldDB" id="G0QQC6"/>
<dbReference type="OrthoDB" id="18431at2759"/>
<dbReference type="GeneID" id="14908741"/>
<dbReference type="GO" id="GO:0031267">
    <property type="term" value="F:small GTPase binding"/>
    <property type="evidence" value="ECO:0007669"/>
    <property type="project" value="TreeGrafter"/>
</dbReference>
<name>G0QQC6_ICHMU</name>
<dbReference type="Proteomes" id="UP000008983">
    <property type="component" value="Unassembled WGS sequence"/>
</dbReference>
<dbReference type="GO" id="GO:0005096">
    <property type="term" value="F:GTPase activator activity"/>
    <property type="evidence" value="ECO:0007669"/>
    <property type="project" value="TreeGrafter"/>
</dbReference>
<proteinExistence type="predicted"/>
<dbReference type="Gene3D" id="1.10.8.270">
    <property type="entry name" value="putative rabgap domain of human tbc1 domain family member 14 like domains"/>
    <property type="match status" value="1"/>
</dbReference>
<organism evidence="2 3">
    <name type="scientific">Ichthyophthirius multifiliis</name>
    <name type="common">White spot disease agent</name>
    <name type="synonym">Ich</name>
    <dbReference type="NCBI Taxonomy" id="5932"/>
    <lineage>
        <taxon>Eukaryota</taxon>
        <taxon>Sar</taxon>
        <taxon>Alveolata</taxon>
        <taxon>Ciliophora</taxon>
        <taxon>Intramacronucleata</taxon>
        <taxon>Oligohymenophorea</taxon>
        <taxon>Hymenostomatida</taxon>
        <taxon>Ophryoglenina</taxon>
        <taxon>Ichthyophthirius</taxon>
    </lineage>
</organism>
<feature type="domain" description="Rab-GAP TBC" evidence="1">
    <location>
        <begin position="1"/>
        <end position="195"/>
    </location>
</feature>
<dbReference type="InParanoid" id="G0QQC6"/>
<evidence type="ECO:0000313" key="2">
    <source>
        <dbReference type="EMBL" id="EGR32577.1"/>
    </source>
</evidence>
<sequence length="275" mass="32657">MPKWVRKTIWPLAIGNQLEITENLYKILLKQQNNQQNTSSLISKSVSKMKEDLKQMYIQKFQQIINNEQLVQMENILQAFIFYRPDLGYIKEVMPNLVCVLLLHLDEYNSFKCFINLLHSYHFLSLFRGDMREIEWRVRFFNEYLFKQKPLVHQHLKALDLSTELFLIDWLMNLFSNVLNVNIVSRILDNLLLEGEIFAFKAGLAYIEYFDLELKMATFDNAIGMLKNLQGNLFSEELFFDIVDNIKIPLKDFDDRIEQQKVAKITTYVHEALLN</sequence>
<dbReference type="Gene3D" id="1.10.472.80">
    <property type="entry name" value="Ypt/Rab-GAP domain of gyp1p, domain 3"/>
    <property type="match status" value="1"/>
</dbReference>
<reference evidence="2 3" key="1">
    <citation type="submission" date="2011-07" db="EMBL/GenBank/DDBJ databases">
        <authorList>
            <person name="Coyne R."/>
            <person name="Brami D."/>
            <person name="Johnson J."/>
            <person name="Hostetler J."/>
            <person name="Hannick L."/>
            <person name="Clark T."/>
            <person name="Cassidy-Hanley D."/>
            <person name="Inman J."/>
        </authorList>
    </citation>
    <scope>NUCLEOTIDE SEQUENCE [LARGE SCALE GENOMIC DNA]</scope>
    <source>
        <strain evidence="2 3">G5</strain>
    </source>
</reference>
<dbReference type="PROSITE" id="PS50086">
    <property type="entry name" value="TBC_RABGAP"/>
    <property type="match status" value="1"/>
</dbReference>
<dbReference type="SMART" id="SM00164">
    <property type="entry name" value="TBC"/>
    <property type="match status" value="1"/>
</dbReference>
<dbReference type="InterPro" id="IPR035969">
    <property type="entry name" value="Rab-GAP_TBC_sf"/>
</dbReference>
<accession>G0QQC6</accession>
<dbReference type="InterPro" id="IPR050302">
    <property type="entry name" value="Rab_GAP_TBC_domain"/>
</dbReference>
<dbReference type="SUPFAM" id="SSF47923">
    <property type="entry name" value="Ypt/Rab-GAP domain of gyp1p"/>
    <property type="match status" value="2"/>
</dbReference>
<dbReference type="PANTHER" id="PTHR47219:SF9">
    <property type="entry name" value="GTPASE ACTIVATING PROTEIN AND CENTROSOME-ASSOCIATED, ISOFORM B"/>
    <property type="match status" value="1"/>
</dbReference>